<dbReference type="OrthoDB" id="447251at2759"/>
<dbReference type="PANTHER" id="PTHR10217:SF435">
    <property type="entry name" value="POTASSIUM VOLTAGE-GATED CHANNEL PROTEIN EAG"/>
    <property type="match status" value="1"/>
</dbReference>
<dbReference type="SUPFAM" id="SSF55785">
    <property type="entry name" value="PYP-like sensor domain (PAS domain)"/>
    <property type="match status" value="1"/>
</dbReference>
<protein>
    <recommendedName>
        <fullName evidence="1">PAS domain-containing protein</fullName>
    </recommendedName>
</protein>
<gene>
    <name evidence="2" type="ORF">PXEA_LOCUS28277</name>
</gene>
<evidence type="ECO:0000259" key="1">
    <source>
        <dbReference type="PROSITE" id="PS50112"/>
    </source>
</evidence>
<feature type="domain" description="PAS" evidence="1">
    <location>
        <begin position="1"/>
        <end position="66"/>
    </location>
</feature>
<dbReference type="GO" id="GO:0005249">
    <property type="term" value="F:voltage-gated potassium channel activity"/>
    <property type="evidence" value="ECO:0007669"/>
    <property type="project" value="TreeGrafter"/>
</dbReference>
<dbReference type="CDD" id="cd00130">
    <property type="entry name" value="PAS"/>
    <property type="match status" value="1"/>
</dbReference>
<organism evidence="2 3">
    <name type="scientific">Protopolystoma xenopodis</name>
    <dbReference type="NCBI Taxonomy" id="117903"/>
    <lineage>
        <taxon>Eukaryota</taxon>
        <taxon>Metazoa</taxon>
        <taxon>Spiralia</taxon>
        <taxon>Lophotrochozoa</taxon>
        <taxon>Platyhelminthes</taxon>
        <taxon>Monogenea</taxon>
        <taxon>Polyopisthocotylea</taxon>
        <taxon>Polystomatidea</taxon>
        <taxon>Polystomatidae</taxon>
        <taxon>Protopolystoma</taxon>
    </lineage>
</organism>
<evidence type="ECO:0000313" key="2">
    <source>
        <dbReference type="EMBL" id="VEL34837.1"/>
    </source>
</evidence>
<dbReference type="Pfam" id="PF13426">
    <property type="entry name" value="PAS_9"/>
    <property type="match status" value="1"/>
</dbReference>
<dbReference type="GO" id="GO:0042391">
    <property type="term" value="P:regulation of membrane potential"/>
    <property type="evidence" value="ECO:0007669"/>
    <property type="project" value="TreeGrafter"/>
</dbReference>
<dbReference type="Proteomes" id="UP000784294">
    <property type="component" value="Unassembled WGS sequence"/>
</dbReference>
<dbReference type="GO" id="GO:0008076">
    <property type="term" value="C:voltage-gated potassium channel complex"/>
    <property type="evidence" value="ECO:0007669"/>
    <property type="project" value="TreeGrafter"/>
</dbReference>
<keyword evidence="3" id="KW-1185">Reference proteome</keyword>
<dbReference type="InterPro" id="IPR000014">
    <property type="entry name" value="PAS"/>
</dbReference>
<dbReference type="AlphaFoldDB" id="A0A3S5AXR0"/>
<name>A0A3S5AXR0_9PLAT</name>
<dbReference type="PROSITE" id="PS50112">
    <property type="entry name" value="PAS"/>
    <property type="match status" value="1"/>
</dbReference>
<proteinExistence type="predicted"/>
<dbReference type="PANTHER" id="PTHR10217">
    <property type="entry name" value="VOLTAGE AND LIGAND GATED POTASSIUM CHANNEL"/>
    <property type="match status" value="1"/>
</dbReference>
<dbReference type="InterPro" id="IPR050818">
    <property type="entry name" value="KCNH_animal-type"/>
</dbReference>
<dbReference type="Gene3D" id="3.30.450.20">
    <property type="entry name" value="PAS domain"/>
    <property type="match status" value="1"/>
</dbReference>
<dbReference type="InterPro" id="IPR035965">
    <property type="entry name" value="PAS-like_dom_sf"/>
</dbReference>
<reference evidence="2" key="1">
    <citation type="submission" date="2018-11" db="EMBL/GenBank/DDBJ databases">
        <authorList>
            <consortium name="Pathogen Informatics"/>
        </authorList>
    </citation>
    <scope>NUCLEOTIDE SEQUENCE</scope>
</reference>
<dbReference type="EMBL" id="CAAALY010248504">
    <property type="protein sequence ID" value="VEL34837.1"/>
    <property type="molecule type" value="Genomic_DNA"/>
</dbReference>
<evidence type="ECO:0000313" key="3">
    <source>
        <dbReference type="Proteomes" id="UP000784294"/>
    </source>
</evidence>
<sequence>MIESAFLLANARVVNYPIVYVNDTFTRLTGFSRSEVMQQSALCPFLHGDRTSQDAVSRLRTALEDTKLEQVELTLYRKSKAYVSFPLINCRLFWFT</sequence>
<comment type="caution">
    <text evidence="2">The sequence shown here is derived from an EMBL/GenBank/DDBJ whole genome shotgun (WGS) entry which is preliminary data.</text>
</comment>
<accession>A0A3S5AXR0</accession>